<dbReference type="Pfam" id="PF10601">
    <property type="entry name" value="zf-LITAF-like"/>
    <property type="match status" value="1"/>
</dbReference>
<dbReference type="Proteomes" id="UP000663845">
    <property type="component" value="Unassembled WGS sequence"/>
</dbReference>
<comment type="caution">
    <text evidence="11">The sequence shown here is derived from an EMBL/GenBank/DDBJ whole genome shotgun (WGS) entry which is preliminary data.</text>
</comment>
<evidence type="ECO:0000313" key="11">
    <source>
        <dbReference type="EMBL" id="CAF1378571.1"/>
    </source>
</evidence>
<keyword evidence="5" id="KW-0479">Metal-binding</keyword>
<evidence type="ECO:0000256" key="1">
    <source>
        <dbReference type="ARBA" id="ARBA00004414"/>
    </source>
</evidence>
<dbReference type="InterPro" id="IPR037519">
    <property type="entry name" value="LITAF_fam"/>
</dbReference>
<name>A0A815J7D5_9BILA</name>
<evidence type="ECO:0000313" key="13">
    <source>
        <dbReference type="Proteomes" id="UP000663845"/>
    </source>
</evidence>
<dbReference type="PANTHER" id="PTHR23292">
    <property type="entry name" value="LIPOPOLYSACCHARIDE-INDUCED TUMOR NECROSIS FACTOR-ALPHA FACTOR"/>
    <property type="match status" value="1"/>
</dbReference>
<sequence length="176" mass="19356">MTSVYPNEEKQGFPPTYEQAMTYPQAPPIPSVFDTPTSPIVFQPQQPPVGMYSTQYMNPGPQAPPVGFYPSVSMYPTSATGQIPQGPQLGTSMFITTQSLIYGDLPIQCICPHCQQSIVTRIERQTGLVSWLVCGGILLLGGWFGCCLIPFCIDSLKDTEHYCPNCAVLLGTRRRM</sequence>
<comment type="subcellular location">
    <subcellularLocation>
        <location evidence="2">Endosome membrane</location>
        <topology evidence="2">Peripheral membrane protein</topology>
    </subcellularLocation>
    <subcellularLocation>
        <location evidence="1">Late endosome membrane</location>
    </subcellularLocation>
    <subcellularLocation>
        <location evidence="3">Lysosome membrane</location>
        <topology evidence="3">Peripheral membrane protein</topology>
        <orientation evidence="3">Cytoplasmic side</orientation>
    </subcellularLocation>
</comment>
<reference evidence="11" key="1">
    <citation type="submission" date="2021-02" db="EMBL/GenBank/DDBJ databases">
        <authorList>
            <person name="Nowell W R."/>
        </authorList>
    </citation>
    <scope>NUCLEOTIDE SEQUENCE</scope>
</reference>
<keyword evidence="7 9" id="KW-0472">Membrane</keyword>
<protein>
    <recommendedName>
        <fullName evidence="10">LITAF domain-containing protein</fullName>
    </recommendedName>
</protein>
<accession>A0A815J7D5</accession>
<evidence type="ECO:0000256" key="2">
    <source>
        <dbReference type="ARBA" id="ARBA00004481"/>
    </source>
</evidence>
<evidence type="ECO:0000256" key="4">
    <source>
        <dbReference type="ARBA" id="ARBA00005975"/>
    </source>
</evidence>
<feature type="transmembrane region" description="Helical" evidence="9">
    <location>
        <begin position="128"/>
        <end position="151"/>
    </location>
</feature>
<evidence type="ECO:0000313" key="12">
    <source>
        <dbReference type="EMBL" id="CAF3584680.1"/>
    </source>
</evidence>
<gene>
    <name evidence="11" type="ORF">JYZ213_LOCUS36529</name>
    <name evidence="12" type="ORF">OXD698_LOCUS5588</name>
</gene>
<comment type="similarity">
    <text evidence="4">Belongs to the CDIP1/LITAF family.</text>
</comment>
<feature type="region of interest" description="Disordered" evidence="8">
    <location>
        <begin position="1"/>
        <end position="29"/>
    </location>
</feature>
<feature type="domain" description="LITAF" evidence="10">
    <location>
        <begin position="91"/>
        <end position="175"/>
    </location>
</feature>
<dbReference type="Proteomes" id="UP000663844">
    <property type="component" value="Unassembled WGS sequence"/>
</dbReference>
<evidence type="ECO:0000256" key="5">
    <source>
        <dbReference type="ARBA" id="ARBA00022723"/>
    </source>
</evidence>
<dbReference type="InterPro" id="IPR006629">
    <property type="entry name" value="LITAF"/>
</dbReference>
<dbReference type="SMART" id="SM00714">
    <property type="entry name" value="LITAF"/>
    <property type="match status" value="1"/>
</dbReference>
<evidence type="ECO:0000256" key="9">
    <source>
        <dbReference type="SAM" id="Phobius"/>
    </source>
</evidence>
<evidence type="ECO:0000256" key="6">
    <source>
        <dbReference type="ARBA" id="ARBA00022833"/>
    </source>
</evidence>
<dbReference type="GO" id="GO:0031902">
    <property type="term" value="C:late endosome membrane"/>
    <property type="evidence" value="ECO:0007669"/>
    <property type="project" value="UniProtKB-SubCell"/>
</dbReference>
<dbReference type="EMBL" id="CAJOAZ010000229">
    <property type="protein sequence ID" value="CAF3584680.1"/>
    <property type="molecule type" value="Genomic_DNA"/>
</dbReference>
<dbReference type="PANTHER" id="PTHR23292:SF6">
    <property type="entry name" value="FI16602P1-RELATED"/>
    <property type="match status" value="1"/>
</dbReference>
<dbReference type="GO" id="GO:0005765">
    <property type="term" value="C:lysosomal membrane"/>
    <property type="evidence" value="ECO:0007669"/>
    <property type="project" value="UniProtKB-SubCell"/>
</dbReference>
<evidence type="ECO:0000256" key="3">
    <source>
        <dbReference type="ARBA" id="ARBA00004630"/>
    </source>
</evidence>
<dbReference type="EMBL" id="CAJNOG010000893">
    <property type="protein sequence ID" value="CAF1378571.1"/>
    <property type="molecule type" value="Genomic_DNA"/>
</dbReference>
<organism evidence="11 13">
    <name type="scientific">Adineta steineri</name>
    <dbReference type="NCBI Taxonomy" id="433720"/>
    <lineage>
        <taxon>Eukaryota</taxon>
        <taxon>Metazoa</taxon>
        <taxon>Spiralia</taxon>
        <taxon>Gnathifera</taxon>
        <taxon>Rotifera</taxon>
        <taxon>Eurotatoria</taxon>
        <taxon>Bdelloidea</taxon>
        <taxon>Adinetida</taxon>
        <taxon>Adinetidae</taxon>
        <taxon>Adineta</taxon>
    </lineage>
</organism>
<dbReference type="PROSITE" id="PS51837">
    <property type="entry name" value="LITAF"/>
    <property type="match status" value="1"/>
</dbReference>
<keyword evidence="6" id="KW-0862">Zinc</keyword>
<dbReference type="GO" id="GO:0008270">
    <property type="term" value="F:zinc ion binding"/>
    <property type="evidence" value="ECO:0007669"/>
    <property type="project" value="TreeGrafter"/>
</dbReference>
<proteinExistence type="inferred from homology"/>
<keyword evidence="9" id="KW-1133">Transmembrane helix</keyword>
<dbReference type="AlphaFoldDB" id="A0A815J7D5"/>
<keyword evidence="9" id="KW-0812">Transmembrane</keyword>
<evidence type="ECO:0000259" key="10">
    <source>
        <dbReference type="PROSITE" id="PS51837"/>
    </source>
</evidence>
<evidence type="ECO:0000256" key="8">
    <source>
        <dbReference type="SAM" id="MobiDB-lite"/>
    </source>
</evidence>
<evidence type="ECO:0000256" key="7">
    <source>
        <dbReference type="ARBA" id="ARBA00023136"/>
    </source>
</evidence>